<evidence type="ECO:0000256" key="2">
    <source>
        <dbReference type="ARBA" id="ARBA00004429"/>
    </source>
</evidence>
<comment type="subcellular location">
    <subcellularLocation>
        <location evidence="2">Cell inner membrane</location>
        <topology evidence="2">Multi-pass membrane protein</topology>
    </subcellularLocation>
</comment>
<comment type="caution">
    <text evidence="10">The sequence shown here is derived from an EMBL/GenBank/DDBJ whole genome shotgun (WGS) entry which is preliminary data.</text>
</comment>
<gene>
    <name evidence="10" type="ORF">VB776_11565</name>
</gene>
<evidence type="ECO:0000256" key="7">
    <source>
        <dbReference type="ARBA" id="ARBA00023136"/>
    </source>
</evidence>
<dbReference type="PANTHER" id="PTHR43702:SF12">
    <property type="entry name" value="N-ACETYL GLUCOSAMINE TRANSPORTER NAGP"/>
    <property type="match status" value="1"/>
</dbReference>
<feature type="transmembrane region" description="Helical" evidence="8">
    <location>
        <begin position="7"/>
        <end position="27"/>
    </location>
</feature>
<name>A0ABU5S532_9BACT</name>
<feature type="transmembrane region" description="Helical" evidence="8">
    <location>
        <begin position="47"/>
        <end position="69"/>
    </location>
</feature>
<dbReference type="Pfam" id="PF07690">
    <property type="entry name" value="MFS_1"/>
    <property type="match status" value="1"/>
</dbReference>
<evidence type="ECO:0000259" key="9">
    <source>
        <dbReference type="PROSITE" id="PS50850"/>
    </source>
</evidence>
<dbReference type="InterPro" id="IPR050375">
    <property type="entry name" value="MFS_TsgA-like"/>
</dbReference>
<comment type="similarity">
    <text evidence="3">Belongs to the major facilitator superfamily. FHS transporter (TC 2.A.1.7) family.</text>
</comment>
<dbReference type="PANTHER" id="PTHR43702">
    <property type="entry name" value="L-FUCOSE-PROTON SYMPORTER"/>
    <property type="match status" value="1"/>
</dbReference>
<evidence type="ECO:0000256" key="4">
    <source>
        <dbReference type="ARBA" id="ARBA00022475"/>
    </source>
</evidence>
<accession>A0ABU5S532</accession>
<keyword evidence="4" id="KW-1003">Cell membrane</keyword>
<dbReference type="RefSeq" id="WP_323329150.1">
    <property type="nucleotide sequence ID" value="NZ_JAYGIL010000012.1"/>
</dbReference>
<dbReference type="InterPro" id="IPR011701">
    <property type="entry name" value="MFS"/>
</dbReference>
<evidence type="ECO:0000313" key="10">
    <source>
        <dbReference type="EMBL" id="MEA5403551.1"/>
    </source>
</evidence>
<dbReference type="Gene3D" id="1.20.1250.20">
    <property type="entry name" value="MFS general substrate transporter like domains"/>
    <property type="match status" value="2"/>
</dbReference>
<feature type="transmembrane region" description="Helical" evidence="8">
    <location>
        <begin position="100"/>
        <end position="117"/>
    </location>
</feature>
<sequence length="416" mass="44556">MTKSKSFFSPIVIIGMLFFIFGFITWLNGTLIPFLKIACELEYAQALLVTFAFYIAYVFLAIPSSMILTKVGFKNGMAWGLVVMAIGAIIFVPAAQSRSFVLFLTGLFIQGAGISLLQTASNPYISILGPIESAAQRISIMGVCNKIAGALSPLILGAIILDGASDIETQLKTSLAAEKEVLLNELAGRVIVPYIVMAIALVLLAFLIYKSSLPEIDTSKDENETLQETGEKSVLQHANLVFGILAIFCCVGVEVIAGDTIGQYGSSLGISLDVSKNFTSLTLIAMLVGYFVGIVAIPKFISQNKALMYCGIIGSIFTLGIVLTAGFTSVAFVAMLGLANALMWPAIFPLAIKGLGKKTEFGSALLIMGIGGGAILPYFYGKLAESFGIQEAYLILIPCYLYILFFATIGHKRQSW</sequence>
<feature type="transmembrane region" description="Helical" evidence="8">
    <location>
        <begin position="240"/>
        <end position="258"/>
    </location>
</feature>
<dbReference type="Proteomes" id="UP001303899">
    <property type="component" value="Unassembled WGS sequence"/>
</dbReference>
<dbReference type="PROSITE" id="PS50850">
    <property type="entry name" value="MFS"/>
    <property type="match status" value="1"/>
</dbReference>
<evidence type="ECO:0000256" key="3">
    <source>
        <dbReference type="ARBA" id="ARBA00009120"/>
    </source>
</evidence>
<evidence type="ECO:0000256" key="5">
    <source>
        <dbReference type="ARBA" id="ARBA00022692"/>
    </source>
</evidence>
<keyword evidence="7 8" id="KW-0472">Membrane</keyword>
<feature type="transmembrane region" description="Helical" evidence="8">
    <location>
        <begin position="138"/>
        <end position="161"/>
    </location>
</feature>
<feature type="domain" description="Major facilitator superfamily (MFS) profile" evidence="9">
    <location>
        <begin position="10"/>
        <end position="415"/>
    </location>
</feature>
<dbReference type="InterPro" id="IPR036259">
    <property type="entry name" value="MFS_trans_sf"/>
</dbReference>
<dbReference type="EMBL" id="JAYGIL010000012">
    <property type="protein sequence ID" value="MEA5403551.1"/>
    <property type="molecule type" value="Genomic_DNA"/>
</dbReference>
<evidence type="ECO:0000313" key="11">
    <source>
        <dbReference type="Proteomes" id="UP001303899"/>
    </source>
</evidence>
<feature type="transmembrane region" description="Helical" evidence="8">
    <location>
        <begin position="392"/>
        <end position="410"/>
    </location>
</feature>
<feature type="transmembrane region" description="Helical" evidence="8">
    <location>
        <begin position="278"/>
        <end position="297"/>
    </location>
</feature>
<dbReference type="CDD" id="cd17394">
    <property type="entry name" value="MFS_FucP_like"/>
    <property type="match status" value="1"/>
</dbReference>
<reference evidence="10 11" key="1">
    <citation type="submission" date="2023-12" db="EMBL/GenBank/DDBJ databases">
        <title>Novel species of the genus Arcicella isolated from rivers.</title>
        <authorList>
            <person name="Lu H."/>
        </authorList>
    </citation>
    <scope>NUCLEOTIDE SEQUENCE [LARGE SCALE GENOMIC DNA]</scope>
    <source>
        <strain evidence="10 11">DC2W</strain>
    </source>
</reference>
<comment type="function">
    <text evidence="1">Intake of glucose and galactose.</text>
</comment>
<dbReference type="SUPFAM" id="SSF103473">
    <property type="entry name" value="MFS general substrate transporter"/>
    <property type="match status" value="1"/>
</dbReference>
<organism evidence="10 11">
    <name type="scientific">Arcicella gelida</name>
    <dbReference type="NCBI Taxonomy" id="2984195"/>
    <lineage>
        <taxon>Bacteria</taxon>
        <taxon>Pseudomonadati</taxon>
        <taxon>Bacteroidota</taxon>
        <taxon>Cytophagia</taxon>
        <taxon>Cytophagales</taxon>
        <taxon>Flectobacillaceae</taxon>
        <taxon>Arcicella</taxon>
    </lineage>
</organism>
<feature type="transmembrane region" description="Helical" evidence="8">
    <location>
        <begin position="191"/>
        <end position="209"/>
    </location>
</feature>
<feature type="transmembrane region" description="Helical" evidence="8">
    <location>
        <begin position="76"/>
        <end position="94"/>
    </location>
</feature>
<dbReference type="InterPro" id="IPR020846">
    <property type="entry name" value="MFS_dom"/>
</dbReference>
<evidence type="ECO:0000256" key="8">
    <source>
        <dbReference type="SAM" id="Phobius"/>
    </source>
</evidence>
<feature type="transmembrane region" description="Helical" evidence="8">
    <location>
        <begin position="331"/>
        <end position="352"/>
    </location>
</feature>
<dbReference type="InterPro" id="IPR005964">
    <property type="entry name" value="Glc/Gal_transptr_bac"/>
</dbReference>
<evidence type="ECO:0000256" key="6">
    <source>
        <dbReference type="ARBA" id="ARBA00022989"/>
    </source>
</evidence>
<keyword evidence="5 8" id="KW-0812">Transmembrane</keyword>
<feature type="transmembrane region" description="Helical" evidence="8">
    <location>
        <begin position="364"/>
        <end position="380"/>
    </location>
</feature>
<feature type="transmembrane region" description="Helical" evidence="8">
    <location>
        <begin position="306"/>
        <end position="325"/>
    </location>
</feature>
<proteinExistence type="inferred from homology"/>
<protein>
    <submittedName>
        <fullName evidence="10">Sugar MFS transporter</fullName>
    </submittedName>
</protein>
<evidence type="ECO:0000256" key="1">
    <source>
        <dbReference type="ARBA" id="ARBA00003321"/>
    </source>
</evidence>
<keyword evidence="11" id="KW-1185">Reference proteome</keyword>
<dbReference type="NCBIfam" id="TIGR01272">
    <property type="entry name" value="gluP"/>
    <property type="match status" value="1"/>
</dbReference>
<keyword evidence="6 8" id="KW-1133">Transmembrane helix</keyword>